<dbReference type="OrthoDB" id="9155675at2"/>
<keyword evidence="2" id="KW-1185">Reference proteome</keyword>
<sequence length="155" mass="17864">MSILRKEALWMRRKIESIAYDDTLLFSPDFPINACKHASLLYCFHMRKKGFSGPLELVFGVSPMRASEVGHWWVESGSTLIDITADQFNLISDNALSNKIKKKRQYLSVYCCPIEQAPHLKVFNTVSKERRAWNADEISEDYLENLEILYGRLSG</sequence>
<reference evidence="2" key="1">
    <citation type="submission" date="2016-10" db="EMBL/GenBank/DDBJ databases">
        <authorList>
            <person name="Varghese N."/>
            <person name="Submissions S."/>
        </authorList>
    </citation>
    <scope>NUCLEOTIDE SEQUENCE [LARGE SCALE GENOMIC DNA]</scope>
    <source>
        <strain evidence="2">DSM 17616</strain>
    </source>
</reference>
<accession>A0A1H6MYA0</accession>
<proteinExistence type="predicted"/>
<gene>
    <name evidence="1" type="ORF">SAMN05660691_03357</name>
</gene>
<evidence type="ECO:0000313" key="1">
    <source>
        <dbReference type="EMBL" id="SEI07166.1"/>
    </source>
</evidence>
<evidence type="ECO:0000313" key="2">
    <source>
        <dbReference type="Proteomes" id="UP000199371"/>
    </source>
</evidence>
<dbReference type="AlphaFoldDB" id="A0A1H6MYA0"/>
<name>A0A1H6MYA0_9GAMM</name>
<organism evidence="1 2">
    <name type="scientific">Rheinheimera pacifica</name>
    <dbReference type="NCBI Taxonomy" id="173990"/>
    <lineage>
        <taxon>Bacteria</taxon>
        <taxon>Pseudomonadati</taxon>
        <taxon>Pseudomonadota</taxon>
        <taxon>Gammaproteobacteria</taxon>
        <taxon>Chromatiales</taxon>
        <taxon>Chromatiaceae</taxon>
        <taxon>Rheinheimera</taxon>
    </lineage>
</organism>
<protein>
    <submittedName>
        <fullName evidence="1">Uncharacterized protein</fullName>
    </submittedName>
</protein>
<dbReference type="EMBL" id="FNXF01000015">
    <property type="protein sequence ID" value="SEI07166.1"/>
    <property type="molecule type" value="Genomic_DNA"/>
</dbReference>
<dbReference type="Proteomes" id="UP000199371">
    <property type="component" value="Unassembled WGS sequence"/>
</dbReference>